<dbReference type="AlphaFoldDB" id="A0A6A5TNE2"/>
<evidence type="ECO:0000313" key="1">
    <source>
        <dbReference type="EMBL" id="KAF1953212.1"/>
    </source>
</evidence>
<protein>
    <submittedName>
        <fullName evidence="1">Uncharacterized protein</fullName>
    </submittedName>
</protein>
<organism evidence="1 2">
    <name type="scientific">Byssothecium circinans</name>
    <dbReference type="NCBI Taxonomy" id="147558"/>
    <lineage>
        <taxon>Eukaryota</taxon>
        <taxon>Fungi</taxon>
        <taxon>Dikarya</taxon>
        <taxon>Ascomycota</taxon>
        <taxon>Pezizomycotina</taxon>
        <taxon>Dothideomycetes</taxon>
        <taxon>Pleosporomycetidae</taxon>
        <taxon>Pleosporales</taxon>
        <taxon>Massarineae</taxon>
        <taxon>Massarinaceae</taxon>
        <taxon>Byssothecium</taxon>
    </lineage>
</organism>
<gene>
    <name evidence="1" type="ORF">CC80DRAFT_151859</name>
</gene>
<sequence>MRNSETLDIGFQSRCLVAFRRGEGGKGRRVDGMQGRWLWNWKRGPATRGDTTIILHAYRVPQWREGSIQYKSWRARRRSWSKDQGMNWRATEGSHCGAPTTGRSHSQPLTVSLRTDRPSAMVTDAGQEELVACARCLCRVTTVVWPSNAIIMFMFDSPKTWGLSRLGKYERGRHGDVGQRRHRWGVRVPACGIFFHCRSAATCASHRRDSDSFRLLCIRGAM</sequence>
<name>A0A6A5TNE2_9PLEO</name>
<keyword evidence="2" id="KW-1185">Reference proteome</keyword>
<evidence type="ECO:0000313" key="2">
    <source>
        <dbReference type="Proteomes" id="UP000800035"/>
    </source>
</evidence>
<dbReference type="EMBL" id="ML977005">
    <property type="protein sequence ID" value="KAF1953212.1"/>
    <property type="molecule type" value="Genomic_DNA"/>
</dbReference>
<proteinExistence type="predicted"/>
<accession>A0A6A5TNE2</accession>
<reference evidence="1" key="1">
    <citation type="journal article" date="2020" name="Stud. Mycol.">
        <title>101 Dothideomycetes genomes: a test case for predicting lifestyles and emergence of pathogens.</title>
        <authorList>
            <person name="Haridas S."/>
            <person name="Albert R."/>
            <person name="Binder M."/>
            <person name="Bloem J."/>
            <person name="Labutti K."/>
            <person name="Salamov A."/>
            <person name="Andreopoulos B."/>
            <person name="Baker S."/>
            <person name="Barry K."/>
            <person name="Bills G."/>
            <person name="Bluhm B."/>
            <person name="Cannon C."/>
            <person name="Castanera R."/>
            <person name="Culley D."/>
            <person name="Daum C."/>
            <person name="Ezra D."/>
            <person name="Gonzalez J."/>
            <person name="Henrissat B."/>
            <person name="Kuo A."/>
            <person name="Liang C."/>
            <person name="Lipzen A."/>
            <person name="Lutzoni F."/>
            <person name="Magnuson J."/>
            <person name="Mondo S."/>
            <person name="Nolan M."/>
            <person name="Ohm R."/>
            <person name="Pangilinan J."/>
            <person name="Park H.-J."/>
            <person name="Ramirez L."/>
            <person name="Alfaro M."/>
            <person name="Sun H."/>
            <person name="Tritt A."/>
            <person name="Yoshinaga Y."/>
            <person name="Zwiers L.-H."/>
            <person name="Turgeon B."/>
            <person name="Goodwin S."/>
            <person name="Spatafora J."/>
            <person name="Crous P."/>
            <person name="Grigoriev I."/>
        </authorList>
    </citation>
    <scope>NUCLEOTIDE SEQUENCE</scope>
    <source>
        <strain evidence="1">CBS 675.92</strain>
    </source>
</reference>
<dbReference type="Proteomes" id="UP000800035">
    <property type="component" value="Unassembled WGS sequence"/>
</dbReference>